<keyword evidence="1" id="KW-1133">Transmembrane helix</keyword>
<proteinExistence type="predicted"/>
<organism evidence="2">
    <name type="scientific">Serratia marcescens</name>
    <dbReference type="NCBI Taxonomy" id="615"/>
    <lineage>
        <taxon>Bacteria</taxon>
        <taxon>Pseudomonadati</taxon>
        <taxon>Pseudomonadota</taxon>
        <taxon>Gammaproteobacteria</taxon>
        <taxon>Enterobacterales</taxon>
        <taxon>Yersiniaceae</taxon>
        <taxon>Serratia</taxon>
    </lineage>
</organism>
<reference evidence="2" key="1">
    <citation type="submission" date="2016-05" db="EMBL/GenBank/DDBJ databases">
        <authorList>
            <person name="Lavstsen T."/>
            <person name="Jespersen J.S."/>
        </authorList>
    </citation>
    <scope>NUCLEOTIDE SEQUENCE</scope>
    <source>
        <strain evidence="2">PWN146_assembly</strain>
    </source>
</reference>
<keyword evidence="1" id="KW-0812">Transmembrane</keyword>
<protein>
    <submittedName>
        <fullName evidence="2">Uncharacterized protein</fullName>
    </submittedName>
</protein>
<evidence type="ECO:0000256" key="1">
    <source>
        <dbReference type="SAM" id="Phobius"/>
    </source>
</evidence>
<feature type="transmembrane region" description="Helical" evidence="1">
    <location>
        <begin position="31"/>
        <end position="49"/>
    </location>
</feature>
<dbReference type="AlphaFoldDB" id="A0A1C3HN80"/>
<sequence length="196" mass="22166">MDIKEQKSTLKALLHLSQVYSRFGNIPHFSVVGWLVMGAVIAVVEWFWFSLGGGLLSGTLIFALILIVHWELTRLTRSSVLQEISRLLARYPARLQYEYQSLLRDIGVGTPELPAAISGFHDRVLIQIWGCKLRNWAYEEYALLGHGCRQNSHDAVGRSNEAHADAANPLLENTHYKVVAFRKPGPVQQDDKETDR</sequence>
<keyword evidence="1" id="KW-0472">Membrane</keyword>
<accession>A0A1C3HN80</accession>
<name>A0A1C3HN80_SERMA</name>
<gene>
    <name evidence="2" type="ORF">PWN146_05265</name>
</gene>
<evidence type="ECO:0000313" key="2">
    <source>
        <dbReference type="EMBL" id="SAY46496.1"/>
    </source>
</evidence>
<feature type="transmembrane region" description="Helical" evidence="1">
    <location>
        <begin position="55"/>
        <end position="72"/>
    </location>
</feature>
<dbReference type="EMBL" id="LT575491">
    <property type="protein sequence ID" value="SAY46496.1"/>
    <property type="molecule type" value="Genomic_DNA"/>
</dbReference>